<dbReference type="InterPro" id="IPR039421">
    <property type="entry name" value="Type_1_exporter"/>
</dbReference>
<dbReference type="PANTHER" id="PTHR43394:SF1">
    <property type="entry name" value="ATP-BINDING CASSETTE SUB-FAMILY B MEMBER 10, MITOCHONDRIAL"/>
    <property type="match status" value="1"/>
</dbReference>
<dbReference type="SUPFAM" id="SSF52540">
    <property type="entry name" value="P-loop containing nucleoside triphosphate hydrolases"/>
    <property type="match status" value="1"/>
</dbReference>
<accession>G5K3L0</accession>
<dbReference type="EMBL" id="AEUX02000006">
    <property type="protein sequence ID" value="EHI69711.1"/>
    <property type="molecule type" value="Genomic_DNA"/>
</dbReference>
<dbReference type="GO" id="GO:0015421">
    <property type="term" value="F:ABC-type oligopeptide transporter activity"/>
    <property type="evidence" value="ECO:0007669"/>
    <property type="project" value="TreeGrafter"/>
</dbReference>
<reference evidence="1 2" key="1">
    <citation type="journal article" date="2014" name="Int. J. Syst. Evol. Microbiol.">
        <title>Phylogenomics and the dynamic genome evolution of the genus Streptococcus.</title>
        <authorList>
            <consortium name="The Broad Institute Genome Sequencing Platform"/>
            <person name="Richards V.P."/>
            <person name="Palmer S.R."/>
            <person name="Pavinski Bitar P.D."/>
            <person name="Qin X."/>
            <person name="Weinstock G.M."/>
            <person name="Highlander S.K."/>
            <person name="Town C.D."/>
            <person name="Burne R.A."/>
            <person name="Stanhope M.J."/>
        </authorList>
    </citation>
    <scope>NUCLEOTIDE SEQUENCE [LARGE SCALE GENOMIC DNA]</scope>
    <source>
        <strain evidence="1 2">707-05</strain>
    </source>
</reference>
<dbReference type="AlphaFoldDB" id="G5K3L0"/>
<dbReference type="eggNOG" id="COG1132">
    <property type="taxonomic scope" value="Bacteria"/>
</dbReference>
<dbReference type="InterPro" id="IPR027417">
    <property type="entry name" value="P-loop_NTPase"/>
</dbReference>
<proteinExistence type="predicted"/>
<sequence length="97" mass="11108">MKKPDIYIFDDSFSALDYKTDAILRRRLKEVTEEATVLIVAQRVGTIRDADQIIVLDQGEIVGRGNHDQLMLTNPIYREIANSQLNKDSLRDEEVTT</sequence>
<dbReference type="STRING" id="764299.STRIC_1380"/>
<comment type="caution">
    <text evidence="1">The sequence shown here is derived from an EMBL/GenBank/DDBJ whole genome shotgun (WGS) entry which is preliminary data.</text>
</comment>
<dbReference type="Gene3D" id="3.40.50.300">
    <property type="entry name" value="P-loop containing nucleotide triphosphate hydrolases"/>
    <property type="match status" value="1"/>
</dbReference>
<gene>
    <name evidence="1" type="ORF">STRIC_1380</name>
</gene>
<protein>
    <submittedName>
        <fullName evidence="1">Uncharacterized protein</fullName>
    </submittedName>
</protein>
<evidence type="ECO:0000313" key="2">
    <source>
        <dbReference type="Proteomes" id="UP000003330"/>
    </source>
</evidence>
<dbReference type="PANTHER" id="PTHR43394">
    <property type="entry name" value="ATP-DEPENDENT PERMEASE MDL1, MITOCHONDRIAL"/>
    <property type="match status" value="1"/>
</dbReference>
<dbReference type="Proteomes" id="UP000003330">
    <property type="component" value="Unassembled WGS sequence"/>
</dbReference>
<keyword evidence="2" id="KW-1185">Reference proteome</keyword>
<name>G5K3L0_9STRE</name>
<organism evidence="1 2">
    <name type="scientific">Streptococcus ictaluri 707-05</name>
    <dbReference type="NCBI Taxonomy" id="764299"/>
    <lineage>
        <taxon>Bacteria</taxon>
        <taxon>Bacillati</taxon>
        <taxon>Bacillota</taxon>
        <taxon>Bacilli</taxon>
        <taxon>Lactobacillales</taxon>
        <taxon>Streptococcaceae</taxon>
        <taxon>Streptococcus</taxon>
    </lineage>
</organism>
<evidence type="ECO:0000313" key="1">
    <source>
        <dbReference type="EMBL" id="EHI69711.1"/>
    </source>
</evidence>